<dbReference type="Gene3D" id="3.30.565.60">
    <property type="match status" value="1"/>
</dbReference>
<dbReference type="InterPro" id="IPR038475">
    <property type="entry name" value="RecG_C_sf"/>
</dbReference>
<organism evidence="2 3">
    <name type="scientific">Sphingobacterium corticibacter</name>
    <dbReference type="NCBI Taxonomy" id="2171749"/>
    <lineage>
        <taxon>Bacteria</taxon>
        <taxon>Pseudomonadati</taxon>
        <taxon>Bacteroidota</taxon>
        <taxon>Sphingobacteriia</taxon>
        <taxon>Sphingobacteriales</taxon>
        <taxon>Sphingobacteriaceae</taxon>
        <taxon>Sphingobacterium</taxon>
    </lineage>
</organism>
<dbReference type="Gene3D" id="3.30.950.30">
    <property type="entry name" value="Schlafen, AAA domain"/>
    <property type="match status" value="1"/>
</dbReference>
<evidence type="ECO:0000313" key="2">
    <source>
        <dbReference type="EMBL" id="PVH25195.1"/>
    </source>
</evidence>
<gene>
    <name evidence="2" type="ORF">DC487_09730</name>
</gene>
<dbReference type="PANTHER" id="PTHR30595:SF6">
    <property type="entry name" value="SCHLAFEN ALBA-2 DOMAIN-CONTAINING PROTEIN"/>
    <property type="match status" value="1"/>
</dbReference>
<comment type="caution">
    <text evidence="2">The sequence shown here is derived from an EMBL/GenBank/DDBJ whole genome shotgun (WGS) entry which is preliminary data.</text>
</comment>
<dbReference type="RefSeq" id="WP_116775785.1">
    <property type="nucleotide sequence ID" value="NZ_QDKG01000003.1"/>
</dbReference>
<dbReference type="Proteomes" id="UP000245627">
    <property type="component" value="Unassembled WGS sequence"/>
</dbReference>
<dbReference type="Pfam" id="PF04326">
    <property type="entry name" value="SLFN_AlbA_2"/>
    <property type="match status" value="1"/>
</dbReference>
<sequence>MDFNRIFGLLKIEPSEALESEVIEFKNFKDSAALFNSKDLCNEIVAFANTFGGHVIIGVRDSSELTSTNYVDQLVGFDNVDVDVTKERLLGRIKPKINLSITSFEFEKKKYLIISVQKNKNSLVSTSSGKVYVREGKSSVPAEPDQIQTLVHNLQTYDWSSQEIDVSDWLSLINKTALGEAKSDFCRRRGILLEHLDDVSFFESIGGTKNGILNYSGLLFLGTSEAIEKYLSNYEYRFSWKTANGMLLVNEVWNDCVWNSIKKVKRHFEELNKTLDFQYKANIYHFSLLDSQAFHEAFLNSVVHRDYSIDGMVSINYAGDELIITNPGQFYGGVNEENISFHEPRHRNKILAKLLMTFELVDRAGMGVLRIGLNSLKYGRDFPVWKQNLNNVEVRMPSEYIKPGIFVLTQNRLKDCSLTELLLLNKLHEVGFVSISELERDLKKKYRDPWKEIEKALNNEDLINYIELKANNQNVFITTTEAGDIALDVSRKFKATTNSEKHVKLFKHLKKHKSANNEEIKNLLKFSRASVTSNFLSKLEYLKNTGKSRSSTWSLK</sequence>
<dbReference type="OrthoDB" id="613884at2"/>
<proteinExistence type="predicted"/>
<dbReference type="InterPro" id="IPR007421">
    <property type="entry name" value="Schlafen_AlbA_2_dom"/>
</dbReference>
<feature type="domain" description="Schlafen AlbA-2" evidence="1">
    <location>
        <begin position="19"/>
        <end position="142"/>
    </location>
</feature>
<dbReference type="PANTHER" id="PTHR30595">
    <property type="entry name" value="GLPR-RELATED TRANSCRIPTIONAL REPRESSOR"/>
    <property type="match status" value="1"/>
</dbReference>
<dbReference type="Pfam" id="PF13749">
    <property type="entry name" value="HATPase_c_4"/>
    <property type="match status" value="1"/>
</dbReference>
<accession>A0A2T8HIG6</accession>
<dbReference type="AlphaFoldDB" id="A0A2T8HIG6"/>
<reference evidence="2 3" key="1">
    <citation type="submission" date="2018-04" db="EMBL/GenBank/DDBJ databases">
        <title>Sphingobacterium cortibacter sp. nov.</title>
        <authorList>
            <person name="Li Y."/>
        </authorList>
    </citation>
    <scope>NUCLEOTIDE SEQUENCE [LARGE SCALE GENOMIC DNA]</scope>
    <source>
        <strain evidence="2 3">2c-3</strain>
    </source>
</reference>
<name>A0A2T8HIG6_9SPHI</name>
<evidence type="ECO:0000313" key="3">
    <source>
        <dbReference type="Proteomes" id="UP000245627"/>
    </source>
</evidence>
<dbReference type="InterPro" id="IPR038461">
    <property type="entry name" value="Schlafen_AlbA_2_dom_sf"/>
</dbReference>
<dbReference type="EMBL" id="QDKG01000003">
    <property type="protein sequence ID" value="PVH25195.1"/>
    <property type="molecule type" value="Genomic_DNA"/>
</dbReference>
<keyword evidence="3" id="KW-1185">Reference proteome</keyword>
<protein>
    <recommendedName>
        <fullName evidence="1">Schlafen AlbA-2 domain-containing protein</fullName>
    </recommendedName>
</protein>
<evidence type="ECO:0000259" key="1">
    <source>
        <dbReference type="Pfam" id="PF04326"/>
    </source>
</evidence>